<feature type="compositionally biased region" description="Polar residues" evidence="1">
    <location>
        <begin position="71"/>
        <end position="82"/>
    </location>
</feature>
<dbReference type="EMBL" id="JADFTS010000004">
    <property type="protein sequence ID" value="KAF9609337.1"/>
    <property type="molecule type" value="Genomic_DNA"/>
</dbReference>
<organism evidence="2 3">
    <name type="scientific">Coptis chinensis</name>
    <dbReference type="NCBI Taxonomy" id="261450"/>
    <lineage>
        <taxon>Eukaryota</taxon>
        <taxon>Viridiplantae</taxon>
        <taxon>Streptophyta</taxon>
        <taxon>Embryophyta</taxon>
        <taxon>Tracheophyta</taxon>
        <taxon>Spermatophyta</taxon>
        <taxon>Magnoliopsida</taxon>
        <taxon>Ranunculales</taxon>
        <taxon>Ranunculaceae</taxon>
        <taxon>Coptidoideae</taxon>
        <taxon>Coptis</taxon>
    </lineage>
</organism>
<dbReference type="Gene3D" id="3.30.420.40">
    <property type="match status" value="1"/>
</dbReference>
<dbReference type="InterPro" id="IPR021420">
    <property type="entry name" value="DUF3067"/>
</dbReference>
<dbReference type="Pfam" id="PF11267">
    <property type="entry name" value="DUF3067"/>
    <property type="match status" value="1"/>
</dbReference>
<gene>
    <name evidence="2" type="ORF">IFM89_015592</name>
</gene>
<keyword evidence="3" id="KW-1185">Reference proteome</keyword>
<sequence length="380" mass="42330">MASSRELVGMVSIQKSPVIHLFGESIARAAEALVKRSGDDKCFVKQTIDQGSHLVVGDNYCGSTMHSRPVYSSTLDDGTNLSDSEDDKHDGESSNEETGAVNNGFRDDLERIVGTDDSTFSGVDLATLIRNKYGRSYDVQLIKKEFMGKKSLGFERYVEVHGTEFFRIAHKRYFPLTEEAYILRLDDVANTLTCWGAVSHIRSSLSKSKEWPKIGKVKEPSFFIGTPYLLNEAPLNPKANREKMTQTMYETFNVPTMYVAIQAILSLYDSGCTIANSSSSIEKSYELPHGQVITIGAERFSIAYCMNNMITALAPTSMKLKVVAPLERKYSVWIAGFIFGLSQHFPIEVLIPDGISILINRGVQVTETDTPLMFDKDQHV</sequence>
<dbReference type="AlphaFoldDB" id="A0A835LY62"/>
<evidence type="ECO:0000313" key="3">
    <source>
        <dbReference type="Proteomes" id="UP000631114"/>
    </source>
</evidence>
<reference evidence="2 3" key="1">
    <citation type="submission" date="2020-10" db="EMBL/GenBank/DDBJ databases">
        <title>The Coptis chinensis genome and diversification of protoberbering-type alkaloids.</title>
        <authorList>
            <person name="Wang B."/>
            <person name="Shu S."/>
            <person name="Song C."/>
            <person name="Liu Y."/>
        </authorList>
    </citation>
    <scope>NUCLEOTIDE SEQUENCE [LARGE SCALE GENOMIC DNA]</scope>
    <source>
        <strain evidence="2">HL-2020</strain>
        <tissue evidence="2">Leaf</tissue>
    </source>
</reference>
<dbReference type="OrthoDB" id="5234at2759"/>
<dbReference type="InterPro" id="IPR004000">
    <property type="entry name" value="Actin"/>
</dbReference>
<feature type="region of interest" description="Disordered" evidence="1">
    <location>
        <begin position="71"/>
        <end position="102"/>
    </location>
</feature>
<dbReference type="Pfam" id="PF00022">
    <property type="entry name" value="Actin"/>
    <property type="match status" value="1"/>
</dbReference>
<dbReference type="Gene3D" id="3.30.428.40">
    <property type="entry name" value="Protein of unknown function DUF3067"/>
    <property type="match status" value="1"/>
</dbReference>
<comment type="caution">
    <text evidence="2">The sequence shown here is derived from an EMBL/GenBank/DDBJ whole genome shotgun (WGS) entry which is preliminary data.</text>
</comment>
<proteinExistence type="predicted"/>
<evidence type="ECO:0000313" key="2">
    <source>
        <dbReference type="EMBL" id="KAF9609337.1"/>
    </source>
</evidence>
<evidence type="ECO:0000256" key="1">
    <source>
        <dbReference type="SAM" id="MobiDB-lite"/>
    </source>
</evidence>
<accession>A0A835LY62</accession>
<dbReference type="InterPro" id="IPR043129">
    <property type="entry name" value="ATPase_NBD"/>
</dbReference>
<protein>
    <submittedName>
        <fullName evidence="2">Uncharacterized protein</fullName>
    </submittedName>
</protein>
<dbReference type="PANTHER" id="PTHR35126">
    <property type="entry name" value="SLR0598 PROTEIN"/>
    <property type="match status" value="1"/>
</dbReference>
<name>A0A835LY62_9MAGN</name>
<dbReference type="PANTHER" id="PTHR35126:SF1">
    <property type="entry name" value="DUF3067 DOMAIN-CONTAINING PROTEIN"/>
    <property type="match status" value="1"/>
</dbReference>
<dbReference type="Proteomes" id="UP000631114">
    <property type="component" value="Unassembled WGS sequence"/>
</dbReference>
<dbReference type="SUPFAM" id="SSF53067">
    <property type="entry name" value="Actin-like ATPase domain"/>
    <property type="match status" value="2"/>
</dbReference>